<accession>H0E471</accession>
<feature type="domain" description="CobW C-terminal" evidence="6">
    <location>
        <begin position="262"/>
        <end position="377"/>
    </location>
</feature>
<dbReference type="AlphaFoldDB" id="H0E471"/>
<keyword evidence="2" id="KW-0378">Hydrolase</keyword>
<dbReference type="InterPro" id="IPR027417">
    <property type="entry name" value="P-loop_NTPase"/>
</dbReference>
<dbReference type="PANTHER" id="PTHR43603">
    <property type="entry name" value="COBW DOMAIN-CONTAINING PROTEIN DDB_G0274527"/>
    <property type="match status" value="1"/>
</dbReference>
<evidence type="ECO:0000256" key="1">
    <source>
        <dbReference type="ARBA" id="ARBA00022741"/>
    </source>
</evidence>
<proteinExistence type="inferred from homology"/>
<name>H0E471_9ACTN</name>
<dbReference type="Pfam" id="PF07683">
    <property type="entry name" value="CobW_C"/>
    <property type="match status" value="1"/>
</dbReference>
<dbReference type="NCBIfam" id="NF038288">
    <property type="entry name" value="chaper_GTP_ZigA"/>
    <property type="match status" value="1"/>
</dbReference>
<keyword evidence="3" id="KW-0143">Chaperone</keyword>
<evidence type="ECO:0000256" key="3">
    <source>
        <dbReference type="ARBA" id="ARBA00023186"/>
    </source>
</evidence>
<dbReference type="InterPro" id="IPR003495">
    <property type="entry name" value="CobW/HypB/UreG_nucleotide-bd"/>
</dbReference>
<sequence>MAIAPNDRRLPVTVLSGFLGAGKTTLLNHLLSNREGRRIAVIVNDMSEVNVDAALVERGDANLDRVEERLVEMSNGCICCTLREDLLVEVTRLAREGRFDHLVIESTGISEPLPVAETFTFEDEDGTSLGDVARLDTMVTLVDAARFVDDLGSVDDIAARGESLGDEDERTVADLLVDQVEFADLIVLNKTDLVDGARLKRTESTIRKLNHGAKIVHAEHGRVPLAELLDTGRFDFDRAAEHPGWLQVLRGEEQPETEEYGIGSFVYRQRRPFHPQRLWAAVHEPWAGVVRSKGFFWLASRPAIVGEWSTAGPIVNLGAIGTWWATVPESQWPPEADLREQLRRDWHPEFGDRRQELVFIGHDLDRDAFVARLDAALVTDGELAAGPSAMRALPDPWPRWGSDEMHLHGRHGQRDERAAA</sequence>
<comment type="similarity">
    <text evidence="4">Belongs to the SIMIBI class G3E GTPase family. ZNG1 subfamily.</text>
</comment>
<dbReference type="InterPro" id="IPR036627">
    <property type="entry name" value="CobW-likC_sf"/>
</dbReference>
<comment type="caution">
    <text evidence="7">The sequence shown here is derived from an EMBL/GenBank/DDBJ whole genome shotgun (WGS) entry which is preliminary data.</text>
</comment>
<dbReference type="Proteomes" id="UP000005143">
    <property type="component" value="Unassembled WGS sequence"/>
</dbReference>
<dbReference type="InterPro" id="IPR011629">
    <property type="entry name" value="CobW-like_C"/>
</dbReference>
<dbReference type="GO" id="GO:0016787">
    <property type="term" value="F:hydrolase activity"/>
    <property type="evidence" value="ECO:0007669"/>
    <property type="project" value="UniProtKB-KW"/>
</dbReference>
<dbReference type="OrthoDB" id="9808822at2"/>
<evidence type="ECO:0000256" key="5">
    <source>
        <dbReference type="ARBA" id="ARBA00049117"/>
    </source>
</evidence>
<organism evidence="7 8">
    <name type="scientific">Patulibacter medicamentivorans</name>
    <dbReference type="NCBI Taxonomy" id="1097667"/>
    <lineage>
        <taxon>Bacteria</taxon>
        <taxon>Bacillati</taxon>
        <taxon>Actinomycetota</taxon>
        <taxon>Thermoleophilia</taxon>
        <taxon>Solirubrobacterales</taxon>
        <taxon>Patulibacteraceae</taxon>
        <taxon>Patulibacter</taxon>
    </lineage>
</organism>
<reference evidence="7 8" key="1">
    <citation type="journal article" date="2013" name="Biodegradation">
        <title>Quantitative proteomic analysis of ibuprofen-degrading Patulibacter sp. strain I11.</title>
        <authorList>
            <person name="Almeida B."/>
            <person name="Kjeldal H."/>
            <person name="Lolas I."/>
            <person name="Knudsen A.D."/>
            <person name="Carvalho G."/>
            <person name="Nielsen K.L."/>
            <person name="Barreto Crespo M.T."/>
            <person name="Stensballe A."/>
            <person name="Nielsen J.L."/>
        </authorList>
    </citation>
    <scope>NUCLEOTIDE SEQUENCE [LARGE SCALE GENOMIC DNA]</scope>
    <source>
        <strain evidence="7 8">I11</strain>
    </source>
</reference>
<dbReference type="CDD" id="cd03112">
    <property type="entry name" value="CobW-like"/>
    <property type="match status" value="1"/>
</dbReference>
<comment type="catalytic activity">
    <reaction evidence="5">
        <text>GTP + H2O = GDP + phosphate + H(+)</text>
        <dbReference type="Rhea" id="RHEA:19669"/>
        <dbReference type="ChEBI" id="CHEBI:15377"/>
        <dbReference type="ChEBI" id="CHEBI:15378"/>
        <dbReference type="ChEBI" id="CHEBI:37565"/>
        <dbReference type="ChEBI" id="CHEBI:43474"/>
        <dbReference type="ChEBI" id="CHEBI:58189"/>
    </reaction>
    <physiologicalReaction direction="left-to-right" evidence="5">
        <dbReference type="Rhea" id="RHEA:19670"/>
    </physiologicalReaction>
</comment>
<dbReference type="RefSeq" id="WP_007573029.1">
    <property type="nucleotide sequence ID" value="NZ_AGUD01000097.1"/>
</dbReference>
<evidence type="ECO:0000256" key="4">
    <source>
        <dbReference type="ARBA" id="ARBA00034320"/>
    </source>
</evidence>
<gene>
    <name evidence="7" type="ORF">PAI11_15980</name>
</gene>
<dbReference type="SMART" id="SM00833">
    <property type="entry name" value="CobW_C"/>
    <property type="match status" value="1"/>
</dbReference>
<dbReference type="InterPro" id="IPR051927">
    <property type="entry name" value="Zn_Chap_cDPG_Synth"/>
</dbReference>
<dbReference type="Gene3D" id="3.40.50.300">
    <property type="entry name" value="P-loop containing nucleotide triphosphate hydrolases"/>
    <property type="match status" value="1"/>
</dbReference>
<dbReference type="SUPFAM" id="SSF52540">
    <property type="entry name" value="P-loop containing nucleoside triphosphate hydrolases"/>
    <property type="match status" value="1"/>
</dbReference>
<keyword evidence="8" id="KW-1185">Reference proteome</keyword>
<protein>
    <submittedName>
        <fullName evidence="7">Putative metal chaperone involved in Zn homeostasis GTPase of COG0523 family</fullName>
    </submittedName>
</protein>
<dbReference type="Pfam" id="PF02492">
    <property type="entry name" value="cobW"/>
    <property type="match status" value="1"/>
</dbReference>
<dbReference type="GO" id="GO:0000166">
    <property type="term" value="F:nucleotide binding"/>
    <property type="evidence" value="ECO:0007669"/>
    <property type="project" value="UniProtKB-KW"/>
</dbReference>
<dbReference type="Gene3D" id="3.30.1220.10">
    <property type="entry name" value="CobW-like, C-terminal domain"/>
    <property type="match status" value="1"/>
</dbReference>
<dbReference type="EMBL" id="AGUD01000097">
    <property type="protein sequence ID" value="EHN11513.1"/>
    <property type="molecule type" value="Genomic_DNA"/>
</dbReference>
<dbReference type="InterPro" id="IPR047920">
    <property type="entry name" value="ZigA-like"/>
</dbReference>
<dbReference type="PANTHER" id="PTHR43603:SF1">
    <property type="entry name" value="ZINC-REGULATED GTPASE METALLOPROTEIN ACTIVATOR 1"/>
    <property type="match status" value="1"/>
</dbReference>
<evidence type="ECO:0000313" key="8">
    <source>
        <dbReference type="Proteomes" id="UP000005143"/>
    </source>
</evidence>
<evidence type="ECO:0000313" key="7">
    <source>
        <dbReference type="EMBL" id="EHN11513.1"/>
    </source>
</evidence>
<evidence type="ECO:0000259" key="6">
    <source>
        <dbReference type="SMART" id="SM00833"/>
    </source>
</evidence>
<keyword evidence="1" id="KW-0547">Nucleotide-binding</keyword>
<evidence type="ECO:0000256" key="2">
    <source>
        <dbReference type="ARBA" id="ARBA00022801"/>
    </source>
</evidence>
<dbReference type="PATRIC" id="fig|1097667.3.peg.1585"/>